<feature type="coiled-coil region" evidence="12">
    <location>
        <begin position="27"/>
        <end position="150"/>
    </location>
</feature>
<dbReference type="EMBL" id="JWZX01002941">
    <property type="protein sequence ID" value="KOO25695.1"/>
    <property type="molecule type" value="Genomic_DNA"/>
</dbReference>
<accession>A0A0M0JGV0</accession>
<evidence type="ECO:0000256" key="11">
    <source>
        <dbReference type="ARBA" id="ARBA00044800"/>
    </source>
</evidence>
<evidence type="ECO:0000256" key="13">
    <source>
        <dbReference type="SAM" id="MobiDB-lite"/>
    </source>
</evidence>
<dbReference type="Proteomes" id="UP000037460">
    <property type="component" value="Unassembled WGS sequence"/>
</dbReference>
<feature type="region of interest" description="Disordered" evidence="13">
    <location>
        <begin position="1"/>
        <end position="24"/>
    </location>
</feature>
<keyword evidence="9" id="KW-0966">Cell projection</keyword>
<comment type="function">
    <text evidence="1">Component of the nexin-dynein regulatory complex (N-DRC), a key regulator of ciliary/flagellar motility which maintains the alignment and integrity of the distal axoneme and regulates microtubule sliding in motile axonemes.</text>
</comment>
<evidence type="ECO:0000256" key="2">
    <source>
        <dbReference type="ARBA" id="ARBA00004611"/>
    </source>
</evidence>
<keyword evidence="5" id="KW-0282">Flagellum</keyword>
<gene>
    <name evidence="14" type="ORF">Ctob_012372</name>
</gene>
<dbReference type="PANTHER" id="PTHR28656:SF1">
    <property type="entry name" value="COILED-COIL DOMAIN-CONTAINING PROTEIN 153"/>
    <property type="match status" value="1"/>
</dbReference>
<proteinExistence type="inferred from homology"/>
<keyword evidence="4" id="KW-0963">Cytoplasm</keyword>
<dbReference type="AlphaFoldDB" id="A0A0M0JGV0"/>
<comment type="subcellular location">
    <subcellularLocation>
        <location evidence="2">Cytoplasm</location>
        <location evidence="2">Cytoskeleton</location>
        <location evidence="2">Flagellum axoneme</location>
    </subcellularLocation>
</comment>
<evidence type="ECO:0000313" key="14">
    <source>
        <dbReference type="EMBL" id="KOO25695.1"/>
    </source>
</evidence>
<evidence type="ECO:0000256" key="7">
    <source>
        <dbReference type="ARBA" id="ARBA00023069"/>
    </source>
</evidence>
<keyword evidence="15" id="KW-1185">Reference proteome</keyword>
<evidence type="ECO:0000256" key="10">
    <source>
        <dbReference type="ARBA" id="ARBA00044754"/>
    </source>
</evidence>
<dbReference type="PANTHER" id="PTHR28656">
    <property type="entry name" value="COILED-COIL DOMAIN-CONTAINING PROTEIN 153"/>
    <property type="match status" value="1"/>
</dbReference>
<evidence type="ECO:0000256" key="1">
    <source>
        <dbReference type="ARBA" id="ARBA00003029"/>
    </source>
</evidence>
<evidence type="ECO:0000256" key="12">
    <source>
        <dbReference type="SAM" id="Coils"/>
    </source>
</evidence>
<reference evidence="15" key="1">
    <citation type="journal article" date="2015" name="PLoS Genet.">
        <title>Genome Sequence and Transcriptome Analyses of Chrysochromulina tobin: Metabolic Tools for Enhanced Algal Fitness in the Prominent Order Prymnesiales (Haptophyceae).</title>
        <authorList>
            <person name="Hovde B.T."/>
            <person name="Deodato C.R."/>
            <person name="Hunsperger H.M."/>
            <person name="Ryken S.A."/>
            <person name="Yost W."/>
            <person name="Jha R.K."/>
            <person name="Patterson J."/>
            <person name="Monnat R.J. Jr."/>
            <person name="Barlow S.B."/>
            <person name="Starkenburg S.R."/>
            <person name="Cattolico R.A."/>
        </authorList>
    </citation>
    <scope>NUCLEOTIDE SEQUENCE</scope>
    <source>
        <strain evidence="15">CCMP291</strain>
    </source>
</reference>
<feature type="compositionally biased region" description="Basic and acidic residues" evidence="13">
    <location>
        <begin position="1"/>
        <end position="14"/>
    </location>
</feature>
<evidence type="ECO:0000313" key="15">
    <source>
        <dbReference type="Proteomes" id="UP000037460"/>
    </source>
</evidence>
<name>A0A0M0JGV0_9EUKA</name>
<comment type="subunit">
    <text evidence="3">Component of the nexin-dynein regulatory complex (N-DRC).</text>
</comment>
<organism evidence="14 15">
    <name type="scientific">Chrysochromulina tobinii</name>
    <dbReference type="NCBI Taxonomy" id="1460289"/>
    <lineage>
        <taxon>Eukaryota</taxon>
        <taxon>Haptista</taxon>
        <taxon>Haptophyta</taxon>
        <taxon>Prymnesiophyceae</taxon>
        <taxon>Prymnesiales</taxon>
        <taxon>Chrysochromulinaceae</taxon>
        <taxon>Chrysochromulina</taxon>
    </lineage>
</organism>
<dbReference type="InterPro" id="IPR033585">
    <property type="entry name" value="DRC12-like"/>
</dbReference>
<keyword evidence="6 12" id="KW-0175">Coiled coil</keyword>
<comment type="similarity">
    <text evidence="10">Belongs to the DRC12 family.</text>
</comment>
<sequence>MAPKKDKKDAKKGGDGPSAELTDKDLLEQARLRIESLEQQLVWREEKVQKALAAQKELQDRVAHYHKDFEREKEEVFDISADMTRQYKGMQEELLDRINKLEATIQLQKDQLEEAQQQLEQVKREKAQELALKDAEIQEQKEKMEDMAVEFGEMLKETLDKMSEKIEITNQGWDSGPGDSISRRLEQHKLGVAADPR</sequence>
<evidence type="ECO:0000256" key="8">
    <source>
        <dbReference type="ARBA" id="ARBA00023212"/>
    </source>
</evidence>
<evidence type="ECO:0000256" key="3">
    <source>
        <dbReference type="ARBA" id="ARBA00011248"/>
    </source>
</evidence>
<evidence type="ECO:0000256" key="9">
    <source>
        <dbReference type="ARBA" id="ARBA00023273"/>
    </source>
</evidence>
<dbReference type="OrthoDB" id="10264405at2759"/>
<evidence type="ECO:0000256" key="6">
    <source>
        <dbReference type="ARBA" id="ARBA00023054"/>
    </source>
</evidence>
<keyword evidence="7" id="KW-0969">Cilium</keyword>
<evidence type="ECO:0000256" key="4">
    <source>
        <dbReference type="ARBA" id="ARBA00022490"/>
    </source>
</evidence>
<protein>
    <recommendedName>
        <fullName evidence="11">Dynein regulatory complex protein 12</fullName>
    </recommendedName>
</protein>
<evidence type="ECO:0000256" key="5">
    <source>
        <dbReference type="ARBA" id="ARBA00022846"/>
    </source>
</evidence>
<comment type="caution">
    <text evidence="14">The sequence shown here is derived from an EMBL/GenBank/DDBJ whole genome shotgun (WGS) entry which is preliminary data.</text>
</comment>
<keyword evidence="8" id="KW-0206">Cytoskeleton</keyword>